<dbReference type="PANTHER" id="PTHR34266:SF2">
    <property type="entry name" value="THIAZOLE SYNTHASE"/>
    <property type="match status" value="1"/>
</dbReference>
<evidence type="ECO:0000256" key="7">
    <source>
        <dbReference type="ARBA" id="ARBA00049897"/>
    </source>
</evidence>
<dbReference type="EMBL" id="QLLM01000022">
    <property type="protein sequence ID" value="RAI99676.1"/>
    <property type="molecule type" value="Genomic_DNA"/>
</dbReference>
<dbReference type="InterPro" id="IPR033983">
    <property type="entry name" value="Thiazole_synthase_ThiG"/>
</dbReference>
<organism evidence="9 10">
    <name type="scientific">Aeromonas salmonicida</name>
    <dbReference type="NCBI Taxonomy" id="645"/>
    <lineage>
        <taxon>Bacteria</taxon>
        <taxon>Pseudomonadati</taxon>
        <taxon>Pseudomonadota</taxon>
        <taxon>Gammaproteobacteria</taxon>
        <taxon>Aeromonadales</taxon>
        <taxon>Aeromonadaceae</taxon>
        <taxon>Aeromonas</taxon>
    </lineage>
</organism>
<reference evidence="9 10" key="1">
    <citation type="submission" date="2018-06" db="EMBL/GenBank/DDBJ databases">
        <title>Freshwater and sediment microbial communities from various areas in North America, analyzing microbe dynamics in response to fracking.</title>
        <authorList>
            <person name="Lamendella R."/>
        </authorList>
    </citation>
    <scope>NUCLEOTIDE SEQUENCE [LARGE SCALE GENOMIC DNA]</scope>
    <source>
        <strain evidence="9 10">17</strain>
    </source>
</reference>
<keyword evidence="6" id="KW-0704">Schiff base</keyword>
<proteinExistence type="predicted"/>
<dbReference type="SUPFAM" id="SSF110399">
    <property type="entry name" value="ThiG-like"/>
    <property type="match status" value="1"/>
</dbReference>
<dbReference type="RefSeq" id="WP_111589551.1">
    <property type="nucleotide sequence ID" value="NZ_CAWNWF010000022.1"/>
</dbReference>
<name>A0AAX1PDY5_AERSA</name>
<evidence type="ECO:0000313" key="9">
    <source>
        <dbReference type="EMBL" id="RAI99676.1"/>
    </source>
</evidence>
<evidence type="ECO:0000256" key="6">
    <source>
        <dbReference type="ARBA" id="ARBA00023270"/>
    </source>
</evidence>
<evidence type="ECO:0000256" key="2">
    <source>
        <dbReference type="ARBA" id="ARBA00004948"/>
    </source>
</evidence>
<gene>
    <name evidence="9" type="ORF">DEU50_12263</name>
</gene>
<dbReference type="PANTHER" id="PTHR34266">
    <property type="entry name" value="THIAZOLE SYNTHASE"/>
    <property type="match status" value="1"/>
</dbReference>
<dbReference type="Proteomes" id="UP000249422">
    <property type="component" value="Unassembled WGS sequence"/>
</dbReference>
<evidence type="ECO:0000256" key="3">
    <source>
        <dbReference type="ARBA" id="ARBA00011960"/>
    </source>
</evidence>
<evidence type="ECO:0000256" key="5">
    <source>
        <dbReference type="ARBA" id="ARBA00022977"/>
    </source>
</evidence>
<keyword evidence="4" id="KW-0808">Transferase</keyword>
<evidence type="ECO:0000259" key="8">
    <source>
        <dbReference type="Pfam" id="PF05690"/>
    </source>
</evidence>
<dbReference type="InterPro" id="IPR013785">
    <property type="entry name" value="Aldolase_TIM"/>
</dbReference>
<feature type="domain" description="Thiazole synthase ThiG" evidence="8">
    <location>
        <begin position="10"/>
        <end position="240"/>
    </location>
</feature>
<evidence type="ECO:0000313" key="10">
    <source>
        <dbReference type="Proteomes" id="UP000249422"/>
    </source>
</evidence>
<sequence length="248" mass="27247">MFDLKPWLKIKDIELTSRLLIGTEQYTTAEMIKEVTIASGSELMIATINPRDRSSGVAIADVARAFERENYKYVPVSTTSFVQSGKDAVDTARKLRELFDIRFVKLDVRNDPKQRWANNFEVVEAAKILLSEGFDVMPMITPDPYAAVMLEDLGCCALRLSAGELGTGVGIYNFKAMENVKKSVGIPCIGETGIINVTEVCQLFDIGMDAVLVNSAIAQAHDPIKMATAMKLAVESALHQNEALRALV</sequence>
<comment type="pathway">
    <text evidence="2">Cofactor biosynthesis; thiamine diphosphate biosynthesis.</text>
</comment>
<accession>A0AAX1PDY5</accession>
<dbReference type="GO" id="GO:1990107">
    <property type="term" value="F:thiazole synthase activity"/>
    <property type="evidence" value="ECO:0007669"/>
    <property type="project" value="UniProtKB-EC"/>
</dbReference>
<evidence type="ECO:0000256" key="4">
    <source>
        <dbReference type="ARBA" id="ARBA00022679"/>
    </source>
</evidence>
<comment type="function">
    <text evidence="1">Catalyzes the rearrangement of 1-deoxy-D-xylulose 5-phosphate (DXP) to produce the thiazole phosphate moiety of thiamine. Sulfur is provided by the thiocarboxylate moiety of the carrier protein ThiS. In vitro, sulfur can be provided by H(2)S.</text>
</comment>
<evidence type="ECO:0000256" key="1">
    <source>
        <dbReference type="ARBA" id="ARBA00002834"/>
    </source>
</evidence>
<dbReference type="InterPro" id="IPR008867">
    <property type="entry name" value="ThiG"/>
</dbReference>
<dbReference type="Pfam" id="PF05690">
    <property type="entry name" value="ThiG"/>
    <property type="match status" value="1"/>
</dbReference>
<dbReference type="EC" id="2.8.1.10" evidence="3"/>
<comment type="catalytic activity">
    <reaction evidence="7">
        <text>[ThiS sulfur-carrier protein]-C-terminal-Gly-aminoethanethioate + 2-iminoacetate + 1-deoxy-D-xylulose 5-phosphate = [ThiS sulfur-carrier protein]-C-terminal Gly-Gly + 2-[(2R,5Z)-2-carboxy-4-methylthiazol-5(2H)-ylidene]ethyl phosphate + 2 H2O + H(+)</text>
        <dbReference type="Rhea" id="RHEA:26297"/>
        <dbReference type="Rhea" id="RHEA-COMP:12909"/>
        <dbReference type="Rhea" id="RHEA-COMP:19908"/>
        <dbReference type="ChEBI" id="CHEBI:15377"/>
        <dbReference type="ChEBI" id="CHEBI:15378"/>
        <dbReference type="ChEBI" id="CHEBI:57792"/>
        <dbReference type="ChEBI" id="CHEBI:62899"/>
        <dbReference type="ChEBI" id="CHEBI:77846"/>
        <dbReference type="ChEBI" id="CHEBI:90778"/>
        <dbReference type="ChEBI" id="CHEBI:232372"/>
        <dbReference type="EC" id="2.8.1.10"/>
    </reaction>
</comment>
<keyword evidence="5" id="KW-0784">Thiamine biosynthesis</keyword>
<comment type="caution">
    <text evidence="9">The sequence shown here is derived from an EMBL/GenBank/DDBJ whole genome shotgun (WGS) entry which is preliminary data.</text>
</comment>
<dbReference type="AlphaFoldDB" id="A0AAX1PDY5"/>
<protein>
    <recommendedName>
        <fullName evidence="3">thiazole synthase</fullName>
        <ecNumber evidence="3">2.8.1.10</ecNumber>
    </recommendedName>
</protein>
<dbReference type="Gene3D" id="3.20.20.70">
    <property type="entry name" value="Aldolase class I"/>
    <property type="match status" value="1"/>
</dbReference>